<reference evidence="1" key="1">
    <citation type="submission" date="2014-12" db="EMBL/GenBank/DDBJ databases">
        <title>Insight into the proteome of Arion vulgaris.</title>
        <authorList>
            <person name="Aradska J."/>
            <person name="Bulat T."/>
            <person name="Smidak R."/>
            <person name="Sarate P."/>
            <person name="Gangsoo J."/>
            <person name="Sialana F."/>
            <person name="Bilban M."/>
            <person name="Lubec G."/>
        </authorList>
    </citation>
    <scope>NUCLEOTIDE SEQUENCE</scope>
    <source>
        <tissue evidence="1">Skin</tissue>
    </source>
</reference>
<organism evidence="1">
    <name type="scientific">Arion vulgaris</name>
    <dbReference type="NCBI Taxonomy" id="1028688"/>
    <lineage>
        <taxon>Eukaryota</taxon>
        <taxon>Metazoa</taxon>
        <taxon>Spiralia</taxon>
        <taxon>Lophotrochozoa</taxon>
        <taxon>Mollusca</taxon>
        <taxon>Gastropoda</taxon>
        <taxon>Heterobranchia</taxon>
        <taxon>Euthyneura</taxon>
        <taxon>Panpulmonata</taxon>
        <taxon>Eupulmonata</taxon>
        <taxon>Stylommatophora</taxon>
        <taxon>Helicina</taxon>
        <taxon>Arionoidea</taxon>
        <taxon>Arionidae</taxon>
        <taxon>Arion</taxon>
    </lineage>
</organism>
<sequence>MEYAHSYQHVQEKIDRLHNYSQQVELNIDIKKKRGVTKYRSKNSWGVHSWTTLSFTWGSK</sequence>
<feature type="non-terminal residue" evidence="1">
    <location>
        <position position="60"/>
    </location>
</feature>
<dbReference type="EMBL" id="HACG01022745">
    <property type="protein sequence ID" value="CEK69610.1"/>
    <property type="molecule type" value="Transcribed_RNA"/>
</dbReference>
<evidence type="ECO:0000313" key="1">
    <source>
        <dbReference type="EMBL" id="CEK69610.1"/>
    </source>
</evidence>
<gene>
    <name evidence="1" type="primary">ORF70842</name>
</gene>
<accession>A0A0B6ZPH3</accession>
<protein>
    <submittedName>
        <fullName evidence="1">Uncharacterized protein</fullName>
    </submittedName>
</protein>
<proteinExistence type="predicted"/>
<name>A0A0B6ZPH3_9EUPU</name>
<dbReference type="AlphaFoldDB" id="A0A0B6ZPH3"/>